<dbReference type="OrthoDB" id="629407at2759"/>
<dbReference type="InterPro" id="IPR010978">
    <property type="entry name" value="tRNA-bd_arm"/>
</dbReference>
<dbReference type="Pfam" id="PF08264">
    <property type="entry name" value="Anticodon_1"/>
    <property type="match status" value="1"/>
</dbReference>
<dbReference type="PANTHER" id="PTHR11946:SF57">
    <property type="entry name" value="VALINE--TRNA LIGASE, MITOCHONDRIAL-RELATED"/>
    <property type="match status" value="1"/>
</dbReference>
<evidence type="ECO:0000256" key="7">
    <source>
        <dbReference type="ARBA" id="ARBA00023146"/>
    </source>
</evidence>
<dbReference type="GO" id="GO:0004832">
    <property type="term" value="F:valine-tRNA ligase activity"/>
    <property type="evidence" value="ECO:0007669"/>
    <property type="project" value="UniProtKB-EC"/>
</dbReference>
<keyword evidence="4 9" id="KW-0547">Nucleotide-binding</keyword>
<dbReference type="Gene3D" id="3.90.740.10">
    <property type="entry name" value="Valyl/Leucyl/Isoleucyl-tRNA synthetase, editing domain"/>
    <property type="match status" value="1"/>
</dbReference>
<evidence type="ECO:0000256" key="3">
    <source>
        <dbReference type="ARBA" id="ARBA00022598"/>
    </source>
</evidence>
<gene>
    <name evidence="14" type="ORF">AV274_0219</name>
</gene>
<evidence type="ECO:0000313" key="14">
    <source>
        <dbReference type="EMBL" id="OAO18021.1"/>
    </source>
</evidence>
<evidence type="ECO:0000259" key="12">
    <source>
        <dbReference type="Pfam" id="PF08264"/>
    </source>
</evidence>
<feature type="coiled-coil region" evidence="10">
    <location>
        <begin position="932"/>
        <end position="959"/>
    </location>
</feature>
<evidence type="ECO:0000256" key="8">
    <source>
        <dbReference type="ARBA" id="ARBA00029936"/>
    </source>
</evidence>
<proteinExistence type="inferred from homology"/>
<dbReference type="InterPro" id="IPR019499">
    <property type="entry name" value="Val-tRNA_synth_tRNA-bd"/>
</dbReference>
<dbReference type="Gene3D" id="3.40.50.620">
    <property type="entry name" value="HUPs"/>
    <property type="match status" value="3"/>
</dbReference>
<dbReference type="InterPro" id="IPR009008">
    <property type="entry name" value="Val/Leu/Ile-tRNA-synth_edit"/>
</dbReference>
<evidence type="ECO:0000256" key="5">
    <source>
        <dbReference type="ARBA" id="ARBA00022840"/>
    </source>
</evidence>
<dbReference type="Pfam" id="PF10458">
    <property type="entry name" value="Val_tRNA-synt_C"/>
    <property type="match status" value="1"/>
</dbReference>
<keyword evidence="7 9" id="KW-0030">Aminoacyl-tRNA synthetase</keyword>
<dbReference type="PANTHER" id="PTHR11946">
    <property type="entry name" value="VALYL-TRNA SYNTHETASES"/>
    <property type="match status" value="1"/>
</dbReference>
<dbReference type="Pfam" id="PF00133">
    <property type="entry name" value="tRNA-synt_1"/>
    <property type="match status" value="1"/>
</dbReference>
<dbReference type="InterPro" id="IPR013155">
    <property type="entry name" value="M/V/L/I-tRNA-synth_anticd-bd"/>
</dbReference>
<dbReference type="GO" id="GO:0005524">
    <property type="term" value="F:ATP binding"/>
    <property type="evidence" value="ECO:0007669"/>
    <property type="project" value="UniProtKB-KW"/>
</dbReference>
<evidence type="ECO:0000256" key="1">
    <source>
        <dbReference type="ARBA" id="ARBA00005594"/>
    </source>
</evidence>
<comment type="similarity">
    <text evidence="1 9">Belongs to the class-I aminoacyl-tRNA synthetase family.</text>
</comment>
<keyword evidence="15" id="KW-1185">Reference proteome</keyword>
<evidence type="ECO:0000259" key="13">
    <source>
        <dbReference type="Pfam" id="PF10458"/>
    </source>
</evidence>
<organism evidence="14 15">
    <name type="scientific">Blastocystis sp. subtype 1 (strain ATCC 50177 / NandII)</name>
    <dbReference type="NCBI Taxonomy" id="478820"/>
    <lineage>
        <taxon>Eukaryota</taxon>
        <taxon>Sar</taxon>
        <taxon>Stramenopiles</taxon>
        <taxon>Bigyra</taxon>
        <taxon>Opalozoa</taxon>
        <taxon>Opalinata</taxon>
        <taxon>Blastocystidae</taxon>
        <taxon>Blastocystis</taxon>
    </lineage>
</organism>
<keyword evidence="6 9" id="KW-0648">Protein biosynthesis</keyword>
<feature type="domain" description="Valyl-tRNA synthetase tRNA-binding arm" evidence="13">
    <location>
        <begin position="942"/>
        <end position="998"/>
    </location>
</feature>
<dbReference type="InterPro" id="IPR002303">
    <property type="entry name" value="Valyl-tRNA_ligase"/>
</dbReference>
<evidence type="ECO:0000256" key="9">
    <source>
        <dbReference type="RuleBase" id="RU363035"/>
    </source>
</evidence>
<keyword evidence="10" id="KW-0175">Coiled coil</keyword>
<reference evidence="14 15" key="1">
    <citation type="submission" date="2016-05" db="EMBL/GenBank/DDBJ databases">
        <title>Nuclear genome of Blastocystis sp. subtype 1 NandII.</title>
        <authorList>
            <person name="Gentekaki E."/>
            <person name="Curtis B."/>
            <person name="Stairs C."/>
            <person name="Eme L."/>
            <person name="Herman E."/>
            <person name="Klimes V."/>
            <person name="Arias M.C."/>
            <person name="Elias M."/>
            <person name="Hilliou F."/>
            <person name="Klute M."/>
            <person name="Malik S.-B."/>
            <person name="Pightling A."/>
            <person name="Rachubinski R."/>
            <person name="Salas D."/>
            <person name="Schlacht A."/>
            <person name="Suga H."/>
            <person name="Archibald J."/>
            <person name="Ball S.G."/>
            <person name="Clark G."/>
            <person name="Dacks J."/>
            <person name="Van Der Giezen M."/>
            <person name="Tsaousis A."/>
            <person name="Roger A."/>
        </authorList>
    </citation>
    <scope>NUCLEOTIDE SEQUENCE [LARGE SCALE GENOMIC DNA]</scope>
    <source>
        <strain evidence="15">ATCC 50177 / NandII</strain>
    </source>
</reference>
<dbReference type="Gene3D" id="1.10.287.380">
    <property type="entry name" value="Valyl-tRNA synthetase, C-terminal domain"/>
    <property type="match status" value="1"/>
</dbReference>
<evidence type="ECO:0000256" key="2">
    <source>
        <dbReference type="ARBA" id="ARBA00013169"/>
    </source>
</evidence>
<dbReference type="SUPFAM" id="SSF52374">
    <property type="entry name" value="Nucleotidylyl transferase"/>
    <property type="match status" value="1"/>
</dbReference>
<dbReference type="InterPro" id="IPR001412">
    <property type="entry name" value="aa-tRNA-synth_I_CS"/>
</dbReference>
<evidence type="ECO:0000256" key="10">
    <source>
        <dbReference type="SAM" id="Coils"/>
    </source>
</evidence>
<dbReference type="GO" id="GO:0005829">
    <property type="term" value="C:cytosol"/>
    <property type="evidence" value="ECO:0007669"/>
    <property type="project" value="TreeGrafter"/>
</dbReference>
<keyword evidence="5 9" id="KW-0067">ATP-binding</keyword>
<evidence type="ECO:0000259" key="11">
    <source>
        <dbReference type="Pfam" id="PF00133"/>
    </source>
</evidence>
<keyword evidence="3 9" id="KW-0436">Ligase</keyword>
<dbReference type="Proteomes" id="UP000078348">
    <property type="component" value="Unassembled WGS sequence"/>
</dbReference>
<dbReference type="Gene3D" id="1.10.730.10">
    <property type="entry name" value="Isoleucyl-tRNA Synthetase, Domain 1"/>
    <property type="match status" value="1"/>
</dbReference>
<feature type="domain" description="Methionyl/Valyl/Leucyl/Isoleucyl-tRNA synthetase anticodon-binding" evidence="12">
    <location>
        <begin position="715"/>
        <end position="854"/>
    </location>
</feature>
<dbReference type="InterPro" id="IPR014729">
    <property type="entry name" value="Rossmann-like_a/b/a_fold"/>
</dbReference>
<dbReference type="STRING" id="478820.A0A196SP88"/>
<evidence type="ECO:0000313" key="15">
    <source>
        <dbReference type="Proteomes" id="UP000078348"/>
    </source>
</evidence>
<dbReference type="GO" id="GO:0002161">
    <property type="term" value="F:aminoacyl-tRNA deacylase activity"/>
    <property type="evidence" value="ECO:0007669"/>
    <property type="project" value="InterPro"/>
</dbReference>
<dbReference type="EMBL" id="LXWW01000010">
    <property type="protein sequence ID" value="OAO18021.1"/>
    <property type="molecule type" value="Genomic_DNA"/>
</dbReference>
<dbReference type="SUPFAM" id="SSF47323">
    <property type="entry name" value="Anticodon-binding domain of a subclass of class I aminoacyl-tRNA synthetases"/>
    <property type="match status" value="1"/>
</dbReference>
<feature type="domain" description="Aminoacyl-tRNA synthetase class Ia" evidence="11">
    <location>
        <begin position="58"/>
        <end position="665"/>
    </location>
</feature>
<evidence type="ECO:0000256" key="4">
    <source>
        <dbReference type="ARBA" id="ARBA00022741"/>
    </source>
</evidence>
<dbReference type="InterPro" id="IPR002300">
    <property type="entry name" value="aa-tRNA-synth_Ia"/>
</dbReference>
<dbReference type="GO" id="GO:0006438">
    <property type="term" value="P:valyl-tRNA aminoacylation"/>
    <property type="evidence" value="ECO:0007669"/>
    <property type="project" value="InterPro"/>
</dbReference>
<sequence>MWRVFSSCQRVAALNHRTFLRFVGTSSIKAIPILYEAESIEPKWTQYWRNSVNLTPHPESKDVFSMILPPPNVTGHLHLGHALTVSIEDSMVRFHRMQDRNVNWIPGMDHAGIATQALFDKELQRNGESRFAVGREQYTDMLAEWSQKNKDHIKKQLQSMGGLLNWKEEYYTFDNKRQVGVTNAFIELFKQGVIYRGEKMLHFCPTLQSVVSDIEVDWKDIAKRQKMKLPSGEEVEVGVIYDIKYPIAGREGCSDQYLKISTTRPETLFGDTAIAINSADAYHMQFKDCRAVNPLTYETLPIVVDDELVEMSEHPNAVKVTPSHDFDDFECGCRHHLPGRVILTPDGHMNDRCGRFAGMTRFAARQDVVEELRSKGLLLGEREHAMRIPCCSRTGDVLEPTLLSQWFFRTADVSATVLNHLTAHPPVPPTALQNLATYLHHPKDWCLSRQLWWGHRIPAFHVVSSVPAGSPTSVPAVSAQHCVTKEGVWVIARTKEEARDYACEKLGYHNGTFKLEQDEDVLDTWFSSGLLPLLAPPAPKVPPISVMETGSDILFFWVCRMAWLSEALTHSFPFEDISLHSMVLDPNGKKMSKSRGNVLDPLDIIHGQTLQHLIDTVQSRKELSKKEKEVSIASFKKLYPKGIRAYGNDVMRLTLINEANKTAGIKINPIKLEYGRYVSNKLWNLFRFFANYEQDMKKVIPTMDPKSAQLSAVEQYIVSKSESVARSIEEDMKKLDVESACQSSVNYLLNSVCDFFVEYCKPQLKLGESGVDEKTHVLSVLKFVLLSCISQLHPFLPFETEEINSILNPSFVPLLHQNYFTASNPLRVASVDNTLISEVESYINVVHDVRSLQKLIGDMRKDKDESRVCYLLVNSGASNPSPGMVELVHRLSRLDIQLLTATPQFSQIHMPSSIPGISVLFPVPEDRKSGVMKQIQDNMRGIEKKITQSEKKLEGIRRNLANPMFLTRASKEVCERERNDEKVVASNIEVLKKNLKDLESLLQFNH</sequence>
<dbReference type="SUPFAM" id="SSF46589">
    <property type="entry name" value="tRNA-binding arm"/>
    <property type="match status" value="1"/>
</dbReference>
<dbReference type="InterPro" id="IPR009080">
    <property type="entry name" value="tRNAsynth_Ia_anticodon-bd"/>
</dbReference>
<name>A0A196SP88_BLAHN</name>
<dbReference type="AlphaFoldDB" id="A0A196SP88"/>
<protein>
    <recommendedName>
        <fullName evidence="2">valine--tRNA ligase</fullName>
        <ecNumber evidence="2">6.1.1.9</ecNumber>
    </recommendedName>
    <alternativeName>
        <fullName evidence="8">Valyl-tRNA synthetase</fullName>
    </alternativeName>
</protein>
<dbReference type="InterPro" id="IPR037118">
    <property type="entry name" value="Val-tRNA_synth_C_sf"/>
</dbReference>
<comment type="caution">
    <text evidence="14">The sequence shown here is derived from an EMBL/GenBank/DDBJ whole genome shotgun (WGS) entry which is preliminary data.</text>
</comment>
<accession>A0A196SP88</accession>
<evidence type="ECO:0000256" key="6">
    <source>
        <dbReference type="ARBA" id="ARBA00022917"/>
    </source>
</evidence>
<dbReference type="PROSITE" id="PS00178">
    <property type="entry name" value="AA_TRNA_LIGASE_I"/>
    <property type="match status" value="1"/>
</dbReference>
<dbReference type="EC" id="6.1.1.9" evidence="2"/>
<dbReference type="SUPFAM" id="SSF50677">
    <property type="entry name" value="ValRS/IleRS/LeuRS editing domain"/>
    <property type="match status" value="1"/>
</dbReference>
<dbReference type="PRINTS" id="PR00986">
    <property type="entry name" value="TRNASYNTHVAL"/>
</dbReference>
<dbReference type="NCBIfam" id="TIGR00422">
    <property type="entry name" value="valS"/>
    <property type="match status" value="1"/>
</dbReference>